<name>A0A2C9EN94_PSEPH</name>
<reference evidence="2" key="1">
    <citation type="journal article" date="2014" name="Genome Announc.">
        <title>Full-genome sequence of the plant growth-promoting bacterium Pseudomonas protegens CHA0.</title>
        <authorList>
            <person name="Jousset A."/>
            <person name="Schuldes J."/>
            <person name="Keel C."/>
            <person name="Maurhofer M."/>
            <person name="Daniel R."/>
            <person name="Scheu S."/>
            <person name="Thuermer A."/>
        </authorList>
    </citation>
    <scope>NUCLEOTIDE SEQUENCE [LARGE SCALE GENOMIC DNA]</scope>
    <source>
        <strain evidence="2">DSM 19095 / LMG 27888 / CFBP 6595 / CHA0</strain>
    </source>
</reference>
<proteinExistence type="predicted"/>
<dbReference type="Proteomes" id="UP000013940">
    <property type="component" value="Chromosome"/>
</dbReference>
<dbReference type="KEGG" id="pprc:PFLCHA0_c33720"/>
<protein>
    <submittedName>
        <fullName evidence="1">Uncharacterized protein</fullName>
    </submittedName>
</protein>
<organism evidence="1 2">
    <name type="scientific">Pseudomonas protegens (strain DSM 19095 / LMG 27888 / CFBP 6595 / CHA0)</name>
    <dbReference type="NCBI Taxonomy" id="1124983"/>
    <lineage>
        <taxon>Bacteria</taxon>
        <taxon>Pseudomonadati</taxon>
        <taxon>Pseudomonadota</taxon>
        <taxon>Gammaproteobacteria</taxon>
        <taxon>Pseudomonadales</taxon>
        <taxon>Pseudomonadaceae</taxon>
        <taxon>Pseudomonas</taxon>
    </lineage>
</organism>
<gene>
    <name evidence="1" type="ORF">PFLCHA0_c33720</name>
</gene>
<evidence type="ECO:0000313" key="2">
    <source>
        <dbReference type="Proteomes" id="UP000013940"/>
    </source>
</evidence>
<dbReference type="AlphaFoldDB" id="A0A2C9EN94"/>
<dbReference type="EMBL" id="CP003190">
    <property type="protein sequence ID" value="AGL85142.1"/>
    <property type="molecule type" value="Genomic_DNA"/>
</dbReference>
<sequence>MFIATYHREPFAAFASSVAAAAGCARHRRGLDGRGIAGSLRLVRSLRQRLHKAMREGPQGLARRSPDTFCFATCSGGYTAEP</sequence>
<dbReference type="HOGENOM" id="CLU_2555689_0_0_6"/>
<evidence type="ECO:0000313" key="1">
    <source>
        <dbReference type="EMBL" id="AGL85142.1"/>
    </source>
</evidence>
<accession>A0A2C9EN94</accession>